<evidence type="ECO:0000313" key="1">
    <source>
        <dbReference type="EMBL" id="QRI52834.1"/>
    </source>
</evidence>
<evidence type="ECO:0008006" key="3">
    <source>
        <dbReference type="Google" id="ProtNLM"/>
    </source>
</evidence>
<accession>A0ABD7CI36</accession>
<proteinExistence type="predicted"/>
<organism evidence="1 2">
    <name type="scientific">Clostridium botulinum</name>
    <dbReference type="NCBI Taxonomy" id="1491"/>
    <lineage>
        <taxon>Bacteria</taxon>
        <taxon>Bacillati</taxon>
        <taxon>Bacillota</taxon>
        <taxon>Clostridia</taxon>
        <taxon>Eubacteriales</taxon>
        <taxon>Clostridiaceae</taxon>
        <taxon>Clostridium</taxon>
    </lineage>
</organism>
<reference evidence="1 2" key="1">
    <citation type="journal article" date="2014" name="J. Infect. Dis.">
        <title>Molecular characterization of a novel botulinum neurotoxin type H gene.</title>
        <authorList>
            <person name="Dover N."/>
            <person name="Barash J.R."/>
            <person name="Hill K.K."/>
            <person name="Xie G."/>
            <person name="Arnon S.S."/>
        </authorList>
    </citation>
    <scope>NUCLEOTIDE SEQUENCE [LARGE SCALE GENOMIC DNA]</scope>
    <source>
        <strain evidence="1 2">IBCA10-7060</strain>
    </source>
</reference>
<dbReference type="InterPro" id="IPR043519">
    <property type="entry name" value="NT_sf"/>
</dbReference>
<dbReference type="SUPFAM" id="SSF81301">
    <property type="entry name" value="Nucleotidyltransferase"/>
    <property type="match status" value="1"/>
</dbReference>
<dbReference type="RefSeq" id="WP_047403967.1">
    <property type="nucleotide sequence ID" value="NZ_CP069280.1"/>
</dbReference>
<dbReference type="AlphaFoldDB" id="A0ABD7CI36"/>
<protein>
    <recommendedName>
        <fullName evidence="3">Polymerase nucleotidyl transferase domain-containing protein</fullName>
    </recommendedName>
</protein>
<name>A0ABD7CI36_CLOBO</name>
<dbReference type="EMBL" id="CP069280">
    <property type="protein sequence ID" value="QRI52834.1"/>
    <property type="molecule type" value="Genomic_DNA"/>
</dbReference>
<evidence type="ECO:0000313" key="2">
    <source>
        <dbReference type="Proteomes" id="UP000663464"/>
    </source>
</evidence>
<dbReference type="InterPro" id="IPR053860">
    <property type="entry name" value="DUF6932"/>
</dbReference>
<dbReference type="Pfam" id="PF22014">
    <property type="entry name" value="DUF6932"/>
    <property type="match status" value="1"/>
</dbReference>
<sequence>MAIPDFTIEGILPMGIYDASLNNIKEKFCSIGDVSKRNKLYNIFIRYLECLKKHKVEFEVYLDGSFVTNKVEPGDIDVLLFYDNEYYNDKWEELIFDDLVRIKFPGIHVLSAFLESDGKDFTLDFAHDVSDKPGLRKGLIRVIL</sequence>
<gene>
    <name evidence="1" type="ORF">JQS73_15560</name>
</gene>
<dbReference type="Proteomes" id="UP000663464">
    <property type="component" value="Chromosome"/>
</dbReference>